<sequence>MVNIVPIFVTILLYVSAKRVQSSGGLKNCVPGPMPGSTYVNCTYQSITVQHGRIESTPWPLCLGLYCWNGTLTPIGCPLTEPFITFNEPVVRQNGSWPLCCAWERECDSDQ</sequence>
<evidence type="ECO:0000256" key="1">
    <source>
        <dbReference type="SAM" id="SignalP"/>
    </source>
</evidence>
<dbReference type="EMBL" id="GFPF01000236">
    <property type="protein sequence ID" value="MAA11382.1"/>
    <property type="molecule type" value="Transcribed_RNA"/>
</dbReference>
<feature type="chain" id="PRO_5012894943" evidence="1">
    <location>
        <begin position="18"/>
        <end position="111"/>
    </location>
</feature>
<protein>
    <submittedName>
        <fullName evidence="2">8.9 kDa family member</fullName>
    </submittedName>
</protein>
<reference evidence="2" key="1">
    <citation type="journal article" date="2017" name="Parasit. Vectors">
        <title>Sialotranscriptomics of Rhipicephalus zambeziensis reveals intricate expression profiles of secretory proteins and suggests tight temporal transcriptional regulation during blood-feeding.</title>
        <authorList>
            <person name="de Castro M.H."/>
            <person name="de Klerk D."/>
            <person name="Pienaar R."/>
            <person name="Rees D.J.G."/>
            <person name="Mans B.J."/>
        </authorList>
    </citation>
    <scope>NUCLEOTIDE SEQUENCE</scope>
    <source>
        <tissue evidence="2">Salivary glands</tissue>
    </source>
</reference>
<dbReference type="AlphaFoldDB" id="A0A224YC46"/>
<name>A0A224YC46_9ACAR</name>
<accession>A0A224YC46</accession>
<keyword evidence="1" id="KW-0732">Signal</keyword>
<proteinExistence type="predicted"/>
<feature type="signal peptide" evidence="1">
    <location>
        <begin position="1"/>
        <end position="17"/>
    </location>
</feature>
<organism evidence="2">
    <name type="scientific">Rhipicephalus zambeziensis</name>
    <dbReference type="NCBI Taxonomy" id="60191"/>
    <lineage>
        <taxon>Eukaryota</taxon>
        <taxon>Metazoa</taxon>
        <taxon>Ecdysozoa</taxon>
        <taxon>Arthropoda</taxon>
        <taxon>Chelicerata</taxon>
        <taxon>Arachnida</taxon>
        <taxon>Acari</taxon>
        <taxon>Parasitiformes</taxon>
        <taxon>Ixodida</taxon>
        <taxon>Ixodoidea</taxon>
        <taxon>Ixodidae</taxon>
        <taxon>Rhipicephalinae</taxon>
        <taxon>Rhipicephalus</taxon>
        <taxon>Rhipicephalus</taxon>
    </lineage>
</organism>
<evidence type="ECO:0000313" key="2">
    <source>
        <dbReference type="EMBL" id="MAA11382.1"/>
    </source>
</evidence>